<evidence type="ECO:0000259" key="2">
    <source>
        <dbReference type="PROSITE" id="PS50911"/>
    </source>
</evidence>
<reference evidence="3" key="1">
    <citation type="submission" date="2020-07" db="EMBL/GenBank/DDBJ databases">
        <title>Huge and variable diversity of episymbiotic CPR bacteria and DPANN archaea in groundwater ecosystems.</title>
        <authorList>
            <person name="He C.Y."/>
            <person name="Keren R."/>
            <person name="Whittaker M."/>
            <person name="Farag I.F."/>
            <person name="Doudna J."/>
            <person name="Cate J.H.D."/>
            <person name="Banfield J.F."/>
        </authorList>
    </citation>
    <scope>NUCLEOTIDE SEQUENCE</scope>
    <source>
        <strain evidence="3">NC_groundwater_1813_Pr3_B-0.1um_71_17</strain>
    </source>
</reference>
<dbReference type="EMBL" id="JACRIW010000067">
    <property type="protein sequence ID" value="MBI5169767.1"/>
    <property type="molecule type" value="Genomic_DNA"/>
</dbReference>
<dbReference type="PROSITE" id="PS51257">
    <property type="entry name" value="PROKAR_LIPOPROTEIN"/>
    <property type="match status" value="1"/>
</dbReference>
<dbReference type="AlphaFoldDB" id="A0A933W8R1"/>
<dbReference type="PROSITE" id="PS50911">
    <property type="entry name" value="CHAP"/>
    <property type="match status" value="1"/>
</dbReference>
<feature type="domain" description="Peptidase C51" evidence="2">
    <location>
        <begin position="79"/>
        <end position="216"/>
    </location>
</feature>
<keyword evidence="1" id="KW-0732">Signal</keyword>
<organism evidence="3 4">
    <name type="scientific">Eiseniibacteriota bacterium</name>
    <dbReference type="NCBI Taxonomy" id="2212470"/>
    <lineage>
        <taxon>Bacteria</taxon>
        <taxon>Candidatus Eiseniibacteriota</taxon>
    </lineage>
</organism>
<dbReference type="Gene3D" id="3.90.1720.10">
    <property type="entry name" value="endopeptidase domain like (from Nostoc punctiforme)"/>
    <property type="match status" value="1"/>
</dbReference>
<dbReference type="Proteomes" id="UP000696931">
    <property type="component" value="Unassembled WGS sequence"/>
</dbReference>
<feature type="signal peptide" evidence="1">
    <location>
        <begin position="1"/>
        <end position="24"/>
    </location>
</feature>
<sequence length="218" mass="22937">MKKLRVMWTLLALLSVVVVGSSLVGCGKATQETVAVTAVDGGGGADAGDPVTTPDSIVVRDRAVPLYGTAADRAWWAALTQTARGNAIVATAAADVGKYVGLNCKEWARRTVLNASRGVVNLPATMPNASGWYFGSSSYLVNVGSIRNVNPGDVVQVNWRLNSGAITPHTMIVESVSSTGFTVIESNWVAALTVGRRTITWTTFSSKVTAYTAYRIVG</sequence>
<accession>A0A933W8R1</accession>
<gene>
    <name evidence="3" type="ORF">HZA61_09790</name>
</gene>
<feature type="chain" id="PRO_5037296704" description="Peptidase C51 domain-containing protein" evidence="1">
    <location>
        <begin position="25"/>
        <end position="218"/>
    </location>
</feature>
<proteinExistence type="predicted"/>
<dbReference type="InterPro" id="IPR007921">
    <property type="entry name" value="CHAP_dom"/>
</dbReference>
<name>A0A933W8R1_UNCEI</name>
<evidence type="ECO:0000313" key="4">
    <source>
        <dbReference type="Proteomes" id="UP000696931"/>
    </source>
</evidence>
<comment type="caution">
    <text evidence="3">The sequence shown here is derived from an EMBL/GenBank/DDBJ whole genome shotgun (WGS) entry which is preliminary data.</text>
</comment>
<protein>
    <recommendedName>
        <fullName evidence="2">Peptidase C51 domain-containing protein</fullName>
    </recommendedName>
</protein>
<evidence type="ECO:0000256" key="1">
    <source>
        <dbReference type="SAM" id="SignalP"/>
    </source>
</evidence>
<dbReference type="InterPro" id="IPR038765">
    <property type="entry name" value="Papain-like_cys_pep_sf"/>
</dbReference>
<dbReference type="SUPFAM" id="SSF54001">
    <property type="entry name" value="Cysteine proteinases"/>
    <property type="match status" value="1"/>
</dbReference>
<evidence type="ECO:0000313" key="3">
    <source>
        <dbReference type="EMBL" id="MBI5169767.1"/>
    </source>
</evidence>